<organism evidence="2 3">
    <name type="scientific">Hymenobacter cavernae</name>
    <dbReference type="NCBI Taxonomy" id="2044852"/>
    <lineage>
        <taxon>Bacteria</taxon>
        <taxon>Pseudomonadati</taxon>
        <taxon>Bacteroidota</taxon>
        <taxon>Cytophagia</taxon>
        <taxon>Cytophagales</taxon>
        <taxon>Hymenobacteraceae</taxon>
        <taxon>Hymenobacter</taxon>
    </lineage>
</organism>
<accession>A0ABQ1TM43</accession>
<evidence type="ECO:0000256" key="1">
    <source>
        <dbReference type="SAM" id="Phobius"/>
    </source>
</evidence>
<feature type="transmembrane region" description="Helical" evidence="1">
    <location>
        <begin position="49"/>
        <end position="72"/>
    </location>
</feature>
<name>A0ABQ1TM43_9BACT</name>
<evidence type="ECO:0000313" key="2">
    <source>
        <dbReference type="EMBL" id="GGE97997.1"/>
    </source>
</evidence>
<evidence type="ECO:0008006" key="4">
    <source>
        <dbReference type="Google" id="ProtNLM"/>
    </source>
</evidence>
<dbReference type="Proteomes" id="UP000632273">
    <property type="component" value="Unassembled WGS sequence"/>
</dbReference>
<feature type="transmembrane region" description="Helical" evidence="1">
    <location>
        <begin position="120"/>
        <end position="140"/>
    </location>
</feature>
<proteinExistence type="predicted"/>
<keyword evidence="1" id="KW-0472">Membrane</keyword>
<dbReference type="RefSeq" id="WP_188810765.1">
    <property type="nucleotide sequence ID" value="NZ_BMHT01000001.1"/>
</dbReference>
<sequence length="151" mass="16749">MYLTVLALHSLFRWVVLIGVLTGIFRAYRGWLGGRTFTALDNTIRHSSATAAHVQLILGYGLYLVSPLIASFHLRDAEHDPGALFFGVQHVALMTIAITVLTIGSALAKRQATDKEKFRTMAIWFTLALLTILVAIPWPLSPLAQRPLIRL</sequence>
<protein>
    <recommendedName>
        <fullName evidence="4">Integral membrane protein</fullName>
    </recommendedName>
</protein>
<evidence type="ECO:0000313" key="3">
    <source>
        <dbReference type="Proteomes" id="UP000632273"/>
    </source>
</evidence>
<keyword evidence="1" id="KW-1133">Transmembrane helix</keyword>
<dbReference type="EMBL" id="BMHT01000001">
    <property type="protein sequence ID" value="GGE97997.1"/>
    <property type="molecule type" value="Genomic_DNA"/>
</dbReference>
<keyword evidence="3" id="KW-1185">Reference proteome</keyword>
<feature type="transmembrane region" description="Helical" evidence="1">
    <location>
        <begin position="6"/>
        <end position="28"/>
    </location>
</feature>
<comment type="caution">
    <text evidence="2">The sequence shown here is derived from an EMBL/GenBank/DDBJ whole genome shotgun (WGS) entry which is preliminary data.</text>
</comment>
<reference evidence="3" key="1">
    <citation type="journal article" date="2019" name="Int. J. Syst. Evol. Microbiol.">
        <title>The Global Catalogue of Microorganisms (GCM) 10K type strain sequencing project: providing services to taxonomists for standard genome sequencing and annotation.</title>
        <authorList>
            <consortium name="The Broad Institute Genomics Platform"/>
            <consortium name="The Broad Institute Genome Sequencing Center for Infectious Disease"/>
            <person name="Wu L."/>
            <person name="Ma J."/>
        </authorList>
    </citation>
    <scope>NUCLEOTIDE SEQUENCE [LARGE SCALE GENOMIC DNA]</scope>
    <source>
        <strain evidence="3">CGMCC 1.15197</strain>
    </source>
</reference>
<gene>
    <name evidence="2" type="ORF">GCM10011383_05960</name>
</gene>
<feature type="transmembrane region" description="Helical" evidence="1">
    <location>
        <begin position="84"/>
        <end position="108"/>
    </location>
</feature>
<keyword evidence="1" id="KW-0812">Transmembrane</keyword>